<feature type="transmembrane region" description="Helical" evidence="1">
    <location>
        <begin position="291"/>
        <end position="311"/>
    </location>
</feature>
<dbReference type="Proteomes" id="UP000003986">
    <property type="component" value="Unassembled WGS sequence"/>
</dbReference>
<feature type="transmembrane region" description="Helical" evidence="1">
    <location>
        <begin position="230"/>
        <end position="248"/>
    </location>
</feature>
<evidence type="ECO:0000256" key="1">
    <source>
        <dbReference type="SAM" id="Phobius"/>
    </source>
</evidence>
<proteinExistence type="predicted"/>
<name>D6ALW5_STRFL</name>
<dbReference type="AlphaFoldDB" id="D6ALW5"/>
<keyword evidence="1" id="KW-1133">Transmembrane helix</keyword>
<gene>
    <name evidence="2" type="ORF">SSGG_00719</name>
</gene>
<organism evidence="2 3">
    <name type="scientific">Streptomyces filamentosus NRRL 15998</name>
    <dbReference type="NCBI Taxonomy" id="457431"/>
    <lineage>
        <taxon>Bacteria</taxon>
        <taxon>Bacillati</taxon>
        <taxon>Actinomycetota</taxon>
        <taxon>Actinomycetes</taxon>
        <taxon>Kitasatosporales</taxon>
        <taxon>Streptomycetaceae</taxon>
        <taxon>Streptomyces</taxon>
    </lineage>
</organism>
<feature type="transmembrane region" description="Helical" evidence="1">
    <location>
        <begin position="59"/>
        <end position="76"/>
    </location>
</feature>
<feature type="transmembrane region" description="Helical" evidence="1">
    <location>
        <begin position="88"/>
        <end position="105"/>
    </location>
</feature>
<feature type="transmembrane region" description="Helical" evidence="1">
    <location>
        <begin position="156"/>
        <end position="177"/>
    </location>
</feature>
<reference evidence="3" key="2">
    <citation type="submission" date="2008-12" db="EMBL/GenBank/DDBJ databases">
        <title>Annotation of Streptomyces roseosporus strain NRRL 15998.</title>
        <authorList>
            <consortium name="The Broad Institute Genome Sequencing Platform"/>
            <consortium name="Broad Institute Microbial Sequencing Center"/>
            <person name="Fischbach M."/>
            <person name="Ward D."/>
            <person name="Young S."/>
            <person name="Kodira C.D."/>
            <person name="Zeng Q."/>
            <person name="Koehrsen M."/>
            <person name="Godfrey P."/>
            <person name="Alvarado L."/>
            <person name="Berlin A.M."/>
            <person name="Borenstein D."/>
            <person name="Chen Z."/>
            <person name="Engels R."/>
            <person name="Freedman E."/>
            <person name="Gellesch M."/>
            <person name="Goldberg J."/>
            <person name="Griggs A."/>
            <person name="Gujja S."/>
            <person name="Heiman D.I."/>
            <person name="Hepburn T.A."/>
            <person name="Howarth C."/>
            <person name="Jen D."/>
            <person name="Larson L."/>
            <person name="Lewis B."/>
            <person name="Mehta T."/>
            <person name="Park D."/>
            <person name="Pearson M."/>
            <person name="Roberts A."/>
            <person name="Saif S."/>
            <person name="Shea T.D."/>
            <person name="Shenoy N."/>
            <person name="Sisk P."/>
            <person name="Stolte C."/>
            <person name="Sykes S.N."/>
            <person name="Walk T."/>
            <person name="White J."/>
            <person name="Yandava C."/>
            <person name="Straight P."/>
            <person name="Clardy J."/>
            <person name="Hung D."/>
            <person name="Kolter R."/>
            <person name="Mekalanos J."/>
            <person name="Walker S."/>
            <person name="Walsh C.T."/>
            <person name="Wieland B.L.C."/>
            <person name="Ilzarbe M."/>
            <person name="Galagan J."/>
            <person name="Nusbaum C."/>
            <person name="Birren B."/>
        </authorList>
    </citation>
    <scope>NUCLEOTIDE SEQUENCE [LARGE SCALE GENOMIC DNA]</scope>
    <source>
        <strain evidence="3">NRRL 15998</strain>
    </source>
</reference>
<evidence type="ECO:0000313" key="2">
    <source>
        <dbReference type="EMBL" id="EFE73353.2"/>
    </source>
</evidence>
<reference evidence="3" key="1">
    <citation type="submission" date="2008-10" db="EMBL/GenBank/DDBJ databases">
        <authorList>
            <person name="Molnar K."/>
        </authorList>
    </citation>
    <scope>NUCLEOTIDE SEQUENCE [LARGE SCALE GENOMIC DNA]</scope>
    <source>
        <strain evidence="3">NRRL 15998</strain>
    </source>
</reference>
<keyword evidence="1" id="KW-0812">Transmembrane</keyword>
<protein>
    <submittedName>
        <fullName evidence="2">Uncharacterized protein</fullName>
    </submittedName>
</protein>
<sequence>MPPTPSMPPMPSWRSWHRPLVVFSAAMAALAVVSAVGLVVDGRVLVGAPIWAKPFKFSVSFVAYCLTLAWMLTLLTRGQRIGRWAGHAVVLTSLVEMVIITVQVVRGKRSHFNTATTFDATLWQAMGMTIIVLWVATLVIAVLLVRTRIADRATALAVRGGLLIAMAGAALGFLMTLPSRSRQAAGGLDAADTMGAHSVGVPDGGPSMPLTGWSTTGGDLRAPHFVGMHALQLIPLLLIALVLLAPRFAPLRDPGVRLRLLRVAVGGYAALVALITWQALRGQPLIHPDAITLATAGAILAAVAYGTWRALRPTAPARPPRTASSADKESVA</sequence>
<feature type="transmembrane region" description="Helical" evidence="1">
    <location>
        <begin position="125"/>
        <end position="144"/>
    </location>
</feature>
<feature type="transmembrane region" description="Helical" evidence="1">
    <location>
        <begin position="260"/>
        <end position="279"/>
    </location>
</feature>
<dbReference type="EMBL" id="DS999644">
    <property type="protein sequence ID" value="EFE73353.2"/>
    <property type="molecule type" value="Genomic_DNA"/>
</dbReference>
<evidence type="ECO:0000313" key="3">
    <source>
        <dbReference type="Proteomes" id="UP000003986"/>
    </source>
</evidence>
<keyword evidence="1" id="KW-0472">Membrane</keyword>
<accession>D6ALW5</accession>